<gene>
    <name evidence="2" type="ORF">SYNPS1DRAFT_30401</name>
</gene>
<name>A0A4P9YV11_9FUNG</name>
<accession>A0A4P9YV11</accession>
<reference evidence="3" key="1">
    <citation type="journal article" date="2018" name="Nat. Microbiol.">
        <title>Leveraging single-cell genomics to expand the fungal tree of life.</title>
        <authorList>
            <person name="Ahrendt S.R."/>
            <person name="Quandt C.A."/>
            <person name="Ciobanu D."/>
            <person name="Clum A."/>
            <person name="Salamov A."/>
            <person name="Andreopoulos B."/>
            <person name="Cheng J.F."/>
            <person name="Woyke T."/>
            <person name="Pelin A."/>
            <person name="Henrissat B."/>
            <person name="Reynolds N.K."/>
            <person name="Benny G.L."/>
            <person name="Smith M.E."/>
            <person name="James T.Y."/>
            <person name="Grigoriev I.V."/>
        </authorList>
    </citation>
    <scope>NUCLEOTIDE SEQUENCE [LARGE SCALE GENOMIC DNA]</scope>
    <source>
        <strain evidence="3">Benny S71-1</strain>
    </source>
</reference>
<evidence type="ECO:0008006" key="4">
    <source>
        <dbReference type="Google" id="ProtNLM"/>
    </source>
</evidence>
<dbReference type="Proteomes" id="UP000278143">
    <property type="component" value="Unassembled WGS sequence"/>
</dbReference>
<evidence type="ECO:0000313" key="3">
    <source>
        <dbReference type="Proteomes" id="UP000278143"/>
    </source>
</evidence>
<feature type="chain" id="PRO_5020644560" description="Protein kinase domain-containing protein" evidence="1">
    <location>
        <begin position="26"/>
        <end position="443"/>
    </location>
</feature>
<sequence>MMHTAICAALIVGACSLLLLHPHQADGMAMEGMQWQAANAHQASSFGRQNERSDRISIGNLVHPSNVNNQQEAKREAWKHLRKMEEERQAMHGGAALTGMKRTAQIDGTDQRKKTRMVDRHGTLPAQSTSQPHSDQEARIKIYVKADKTKTVRLSKGSKYIDIDRAWPSSPYTVYEELGRQQYYIKCHVHDKSYRHEMAFYDYFDTLRGRGAALAAKLDDILFKRIDSDQLANGFGCILFSSPHKYARLSSALDGARTLKRVKQQSFFATKIVTSLALLEEHNIAYGYTLPSHIWVTAASSKDPLNIKLADFERARVFDNNAPPIINGMGGSPSKAIMHMRDVSAAIDVFDLATSEVQKQIADNDAAKTIRTLTTIASSLGPSTANLIEKVEEVQRSYHQQRKLLIDILSLMRHTPSLRQVTQKPKFQELLATFGADRSKLLA</sequence>
<evidence type="ECO:0000313" key="2">
    <source>
        <dbReference type="EMBL" id="RKP23836.1"/>
    </source>
</evidence>
<feature type="signal peptide" evidence="1">
    <location>
        <begin position="1"/>
        <end position="25"/>
    </location>
</feature>
<keyword evidence="1" id="KW-0732">Signal</keyword>
<organism evidence="2 3">
    <name type="scientific">Syncephalis pseudoplumigaleata</name>
    <dbReference type="NCBI Taxonomy" id="1712513"/>
    <lineage>
        <taxon>Eukaryota</taxon>
        <taxon>Fungi</taxon>
        <taxon>Fungi incertae sedis</taxon>
        <taxon>Zoopagomycota</taxon>
        <taxon>Zoopagomycotina</taxon>
        <taxon>Zoopagomycetes</taxon>
        <taxon>Zoopagales</taxon>
        <taxon>Piptocephalidaceae</taxon>
        <taxon>Syncephalis</taxon>
    </lineage>
</organism>
<keyword evidence="3" id="KW-1185">Reference proteome</keyword>
<dbReference type="AlphaFoldDB" id="A0A4P9YV11"/>
<proteinExistence type="predicted"/>
<protein>
    <recommendedName>
        <fullName evidence="4">Protein kinase domain-containing protein</fullName>
    </recommendedName>
</protein>
<evidence type="ECO:0000256" key="1">
    <source>
        <dbReference type="SAM" id="SignalP"/>
    </source>
</evidence>
<dbReference type="EMBL" id="KZ990646">
    <property type="protein sequence ID" value="RKP23836.1"/>
    <property type="molecule type" value="Genomic_DNA"/>
</dbReference>